<keyword evidence="4" id="KW-1185">Reference proteome</keyword>
<dbReference type="Pfam" id="PF01850">
    <property type="entry name" value="PIN"/>
    <property type="match status" value="1"/>
</dbReference>
<evidence type="ECO:0000259" key="2">
    <source>
        <dbReference type="Pfam" id="PF01850"/>
    </source>
</evidence>
<comment type="caution">
    <text evidence="3">The sequence shown here is derived from an EMBL/GenBank/DDBJ whole genome shotgun (WGS) entry which is preliminary data.</text>
</comment>
<sequence length="135" mass="14508">MVAVLDASIVVAAFSPDEEDARAIDVLAPLLGGGSHAPDLWAIEIANVLMMKTRRNLLNAAQADAVWCSIRGIPLELHRASIDEVEESVRPLARRHGLSGYDACYLNLARKLGSPLGTLDQKLRIAARAEGLTVL</sequence>
<gene>
    <name evidence="3" type="ORF">AE618_24105</name>
</gene>
<dbReference type="SUPFAM" id="SSF88723">
    <property type="entry name" value="PIN domain-like"/>
    <property type="match status" value="1"/>
</dbReference>
<protein>
    <recommendedName>
        <fullName evidence="2">PIN domain-containing protein</fullName>
    </recommendedName>
</protein>
<dbReference type="InterPro" id="IPR002716">
    <property type="entry name" value="PIN_dom"/>
</dbReference>
<dbReference type="Proteomes" id="UP000037822">
    <property type="component" value="Unassembled WGS sequence"/>
</dbReference>
<dbReference type="InterPro" id="IPR029060">
    <property type="entry name" value="PIN-like_dom_sf"/>
</dbReference>
<evidence type="ECO:0000256" key="1">
    <source>
        <dbReference type="ARBA" id="ARBA00022842"/>
    </source>
</evidence>
<name>A0A0N1EZF3_9HYPH</name>
<dbReference type="InterPro" id="IPR051619">
    <property type="entry name" value="TypeII_TA_RNase_PINc/VapC"/>
</dbReference>
<proteinExistence type="predicted"/>
<evidence type="ECO:0000313" key="3">
    <source>
        <dbReference type="EMBL" id="KPH75473.1"/>
    </source>
</evidence>
<dbReference type="PANTHER" id="PTHR35901">
    <property type="entry name" value="RIBONUCLEASE VAPC3"/>
    <property type="match status" value="1"/>
</dbReference>
<evidence type="ECO:0000313" key="4">
    <source>
        <dbReference type="Proteomes" id="UP000037822"/>
    </source>
</evidence>
<dbReference type="InterPro" id="IPR044153">
    <property type="entry name" value="PIN_Pae0151-like"/>
</dbReference>
<keyword evidence="1" id="KW-0460">Magnesium</keyword>
<dbReference type="CDD" id="cd09873">
    <property type="entry name" value="PIN_Pae0151-like"/>
    <property type="match status" value="1"/>
</dbReference>
<dbReference type="AlphaFoldDB" id="A0A0N1EZF3"/>
<dbReference type="EMBL" id="LGSZ01000078">
    <property type="protein sequence ID" value="KPH75473.1"/>
    <property type="molecule type" value="Genomic_DNA"/>
</dbReference>
<accession>A0A0N1EZF3</accession>
<dbReference type="PANTHER" id="PTHR35901:SF1">
    <property type="entry name" value="EXONUCLEASE VAPC9"/>
    <property type="match status" value="1"/>
</dbReference>
<feature type="domain" description="PIN" evidence="2">
    <location>
        <begin position="4"/>
        <end position="127"/>
    </location>
</feature>
<organism evidence="3 4">
    <name type="scientific">Bosea vaviloviae</name>
    <dbReference type="NCBI Taxonomy" id="1526658"/>
    <lineage>
        <taxon>Bacteria</taxon>
        <taxon>Pseudomonadati</taxon>
        <taxon>Pseudomonadota</taxon>
        <taxon>Alphaproteobacteria</taxon>
        <taxon>Hyphomicrobiales</taxon>
        <taxon>Boseaceae</taxon>
        <taxon>Bosea</taxon>
    </lineage>
</organism>
<dbReference type="Gene3D" id="3.40.50.1010">
    <property type="entry name" value="5'-nuclease"/>
    <property type="match status" value="1"/>
</dbReference>
<reference evidence="3 4" key="1">
    <citation type="submission" date="2015-07" db="EMBL/GenBank/DDBJ databases">
        <title>Whole genome sequencing of Bosea vaviloviae isolated from cave pool.</title>
        <authorList>
            <person name="Tan N.E.H."/>
            <person name="Lee Y.P."/>
            <person name="Gan H.M."/>
            <person name="Barton H."/>
            <person name="Savka M.A."/>
        </authorList>
    </citation>
    <scope>NUCLEOTIDE SEQUENCE [LARGE SCALE GENOMIC DNA]</scope>
    <source>
        <strain evidence="3 4">SD260</strain>
    </source>
</reference>
<dbReference type="OrthoDB" id="9798446at2"/>
<dbReference type="PATRIC" id="fig|1526658.3.peg.847"/>